<keyword evidence="2" id="KW-1185">Reference proteome</keyword>
<sequence>MQGGDSDFDLVQAEVSDAGTYVQLTAAELIAGVRSLDADISRLLEGWKGSSAAAYRAGWDETREGAQKVLDSLETLAKLLGVVGVEDIQNRIRGFVGFLSDSLAQIKERTSAENVTKNGKLGGG</sequence>
<evidence type="ECO:0000313" key="2">
    <source>
        <dbReference type="Proteomes" id="UP000572007"/>
    </source>
</evidence>
<dbReference type="InterPro" id="IPR010310">
    <property type="entry name" value="T7SS_ESAT-6-like"/>
</dbReference>
<organism evidence="1 2">
    <name type="scientific">Nocardia coubleae</name>
    <dbReference type="NCBI Taxonomy" id="356147"/>
    <lineage>
        <taxon>Bacteria</taxon>
        <taxon>Bacillati</taxon>
        <taxon>Actinomycetota</taxon>
        <taxon>Actinomycetes</taxon>
        <taxon>Mycobacteriales</taxon>
        <taxon>Nocardiaceae</taxon>
        <taxon>Nocardia</taxon>
    </lineage>
</organism>
<dbReference type="SUPFAM" id="SSF140453">
    <property type="entry name" value="EsxAB dimer-like"/>
    <property type="match status" value="1"/>
</dbReference>
<dbReference type="AlphaFoldDB" id="A0A846WCX1"/>
<comment type="caution">
    <text evidence="1">The sequence shown here is derived from an EMBL/GenBank/DDBJ whole genome shotgun (WGS) entry which is preliminary data.</text>
</comment>
<name>A0A846WCX1_9NOCA</name>
<reference evidence="1 2" key="1">
    <citation type="submission" date="2020-04" db="EMBL/GenBank/DDBJ databases">
        <title>MicrobeNet Type strains.</title>
        <authorList>
            <person name="Nicholson A.C."/>
        </authorList>
    </citation>
    <scope>NUCLEOTIDE SEQUENCE [LARGE SCALE GENOMIC DNA]</scope>
    <source>
        <strain evidence="1 2">DSM 44960</strain>
    </source>
</reference>
<dbReference type="Proteomes" id="UP000572007">
    <property type="component" value="Unassembled WGS sequence"/>
</dbReference>
<dbReference type="Pfam" id="PF06013">
    <property type="entry name" value="WXG100"/>
    <property type="match status" value="1"/>
</dbReference>
<proteinExistence type="predicted"/>
<dbReference type="InterPro" id="IPR036689">
    <property type="entry name" value="ESAT-6-like_sf"/>
</dbReference>
<evidence type="ECO:0000313" key="1">
    <source>
        <dbReference type="EMBL" id="NKX90516.1"/>
    </source>
</evidence>
<accession>A0A846WCX1</accession>
<dbReference type="EMBL" id="JAAXOM010000007">
    <property type="protein sequence ID" value="NKX90516.1"/>
    <property type="molecule type" value="Genomic_DNA"/>
</dbReference>
<dbReference type="RefSeq" id="WP_167353302.1">
    <property type="nucleotide sequence ID" value="NZ_JAAXOM010000007.1"/>
</dbReference>
<protein>
    <submittedName>
        <fullName evidence="1">WXG100 family type VII secretion target</fullName>
    </submittedName>
</protein>
<gene>
    <name evidence="1" type="ORF">HGA10_24845</name>
</gene>
<dbReference type="Gene3D" id="1.10.287.1060">
    <property type="entry name" value="ESAT-6-like"/>
    <property type="match status" value="1"/>
</dbReference>